<dbReference type="Proteomes" id="UP000250434">
    <property type="component" value="Chromosome"/>
</dbReference>
<evidence type="ECO:0000259" key="7">
    <source>
        <dbReference type="PROSITE" id="PS50928"/>
    </source>
</evidence>
<accession>A0A344LAE9</accession>
<feature type="transmembrane region" description="Helical" evidence="6">
    <location>
        <begin position="29"/>
        <end position="50"/>
    </location>
</feature>
<evidence type="ECO:0000256" key="6">
    <source>
        <dbReference type="RuleBase" id="RU363032"/>
    </source>
</evidence>
<dbReference type="InterPro" id="IPR035906">
    <property type="entry name" value="MetI-like_sf"/>
</dbReference>
<dbReference type="SUPFAM" id="SSF161098">
    <property type="entry name" value="MetI-like"/>
    <property type="match status" value="1"/>
</dbReference>
<comment type="similarity">
    <text evidence="6">Belongs to the binding-protein-dependent transport system permease family.</text>
</comment>
<gene>
    <name evidence="8" type="ORF">A4R43_23075</name>
</gene>
<sequence length="234" mass="24820">MGEFFDELGRYLSSANNRAQLLQNLGEHVYLALLPLVFGVVLAVLVGWAGKRWRTARRVAMVVSNLLYTIPSLALFVVIPGLIGTKILDSVNVIVALTIYTTALLVRPVLDALDSVSPPVIAAATAIGYQPVRRFFTVELPLAVPVFAAGVRVGAVSNISLVSVGALIGTGGLGVLFTDGFQREYFSPIVVGIVLTLLLALLTDLLLVWLLRVSTPWQRATAKPAADVTAGSAG</sequence>
<keyword evidence="2 6" id="KW-0813">Transport</keyword>
<keyword evidence="9" id="KW-1185">Reference proteome</keyword>
<keyword evidence="4 6" id="KW-1133">Transmembrane helix</keyword>
<dbReference type="AlphaFoldDB" id="A0A344LAE9"/>
<dbReference type="OrthoDB" id="3233284at2"/>
<keyword evidence="3 6" id="KW-0812">Transmembrane</keyword>
<evidence type="ECO:0000313" key="8">
    <source>
        <dbReference type="EMBL" id="AXB45023.1"/>
    </source>
</evidence>
<feature type="transmembrane region" description="Helical" evidence="6">
    <location>
        <begin position="189"/>
        <end position="211"/>
    </location>
</feature>
<proteinExistence type="inferred from homology"/>
<comment type="subcellular location">
    <subcellularLocation>
        <location evidence="6">Cell membrane</location>
        <topology evidence="6">Multi-pass membrane protein</topology>
    </subcellularLocation>
    <subcellularLocation>
        <location evidence="1">Membrane</location>
        <topology evidence="1">Multi-pass membrane protein</topology>
    </subcellularLocation>
</comment>
<dbReference type="GO" id="GO:0031460">
    <property type="term" value="P:glycine betaine transport"/>
    <property type="evidence" value="ECO:0007669"/>
    <property type="project" value="TreeGrafter"/>
</dbReference>
<dbReference type="PROSITE" id="PS50928">
    <property type="entry name" value="ABC_TM1"/>
    <property type="match status" value="1"/>
</dbReference>
<feature type="domain" description="ABC transmembrane type-1" evidence="7">
    <location>
        <begin position="25"/>
        <end position="207"/>
    </location>
</feature>
<dbReference type="InterPro" id="IPR051204">
    <property type="entry name" value="ABC_transp_perm/SBD"/>
</dbReference>
<dbReference type="KEGG" id="aab:A4R43_23075"/>
<dbReference type="GO" id="GO:0005886">
    <property type="term" value="C:plasma membrane"/>
    <property type="evidence" value="ECO:0007669"/>
    <property type="project" value="UniProtKB-SubCell"/>
</dbReference>
<dbReference type="InterPro" id="IPR000515">
    <property type="entry name" value="MetI-like"/>
</dbReference>
<dbReference type="RefSeq" id="WP_113694283.1">
    <property type="nucleotide sequence ID" value="NZ_CP015163.1"/>
</dbReference>
<keyword evidence="5 6" id="KW-0472">Membrane</keyword>
<dbReference type="CDD" id="cd06261">
    <property type="entry name" value="TM_PBP2"/>
    <property type="match status" value="1"/>
</dbReference>
<evidence type="ECO:0000256" key="4">
    <source>
        <dbReference type="ARBA" id="ARBA00022989"/>
    </source>
</evidence>
<dbReference type="Pfam" id="PF00528">
    <property type="entry name" value="BPD_transp_1"/>
    <property type="match status" value="1"/>
</dbReference>
<organism evidence="8 9">
    <name type="scientific">Amycolatopsis albispora</name>
    <dbReference type="NCBI Taxonomy" id="1804986"/>
    <lineage>
        <taxon>Bacteria</taxon>
        <taxon>Bacillati</taxon>
        <taxon>Actinomycetota</taxon>
        <taxon>Actinomycetes</taxon>
        <taxon>Pseudonocardiales</taxon>
        <taxon>Pseudonocardiaceae</taxon>
        <taxon>Amycolatopsis</taxon>
    </lineage>
</organism>
<evidence type="ECO:0000256" key="5">
    <source>
        <dbReference type="ARBA" id="ARBA00023136"/>
    </source>
</evidence>
<dbReference type="PANTHER" id="PTHR30177">
    <property type="entry name" value="GLYCINE BETAINE/L-PROLINE TRANSPORT SYSTEM PERMEASE PROTEIN PROW"/>
    <property type="match status" value="1"/>
</dbReference>
<dbReference type="Gene3D" id="1.10.3720.10">
    <property type="entry name" value="MetI-like"/>
    <property type="match status" value="1"/>
</dbReference>
<dbReference type="EMBL" id="CP015163">
    <property type="protein sequence ID" value="AXB45023.1"/>
    <property type="molecule type" value="Genomic_DNA"/>
</dbReference>
<feature type="transmembrane region" description="Helical" evidence="6">
    <location>
        <begin position="62"/>
        <end position="84"/>
    </location>
</feature>
<dbReference type="PANTHER" id="PTHR30177:SF4">
    <property type="entry name" value="OSMOPROTECTANT IMPORT PERMEASE PROTEIN OSMW"/>
    <property type="match status" value="1"/>
</dbReference>
<evidence type="ECO:0000256" key="1">
    <source>
        <dbReference type="ARBA" id="ARBA00004141"/>
    </source>
</evidence>
<protein>
    <submittedName>
        <fullName evidence="8">ABC transporter permease</fullName>
    </submittedName>
</protein>
<evidence type="ECO:0000256" key="2">
    <source>
        <dbReference type="ARBA" id="ARBA00022448"/>
    </source>
</evidence>
<evidence type="ECO:0000313" key="9">
    <source>
        <dbReference type="Proteomes" id="UP000250434"/>
    </source>
</evidence>
<evidence type="ECO:0000256" key="3">
    <source>
        <dbReference type="ARBA" id="ARBA00022692"/>
    </source>
</evidence>
<reference evidence="8 9" key="1">
    <citation type="submission" date="2016-04" db="EMBL/GenBank/DDBJ databases">
        <title>Complete genome sequence and analysis of deep-sea sediment isolate, Amycolatopsis sp. WP1.</title>
        <authorList>
            <person name="Wang H."/>
            <person name="Chen S."/>
            <person name="Wu Q."/>
        </authorList>
    </citation>
    <scope>NUCLEOTIDE SEQUENCE [LARGE SCALE GENOMIC DNA]</scope>
    <source>
        <strain evidence="8 9">WP1</strain>
    </source>
</reference>
<name>A0A344LAE9_9PSEU</name>
<dbReference type="GO" id="GO:0055085">
    <property type="term" value="P:transmembrane transport"/>
    <property type="evidence" value="ECO:0007669"/>
    <property type="project" value="InterPro"/>
</dbReference>
<feature type="transmembrane region" description="Helical" evidence="6">
    <location>
        <begin position="159"/>
        <end position="177"/>
    </location>
</feature>